<gene>
    <name evidence="2" type="ORF">EVG20_g5934</name>
</gene>
<proteinExistence type="predicted"/>
<feature type="compositionally biased region" description="Basic and acidic residues" evidence="1">
    <location>
        <begin position="24"/>
        <end position="49"/>
    </location>
</feature>
<evidence type="ECO:0000313" key="2">
    <source>
        <dbReference type="EMBL" id="TFY64464.1"/>
    </source>
</evidence>
<sequence length="89" mass="9649">MNSRCTPQNAAQEPEDPRPASPRKILEPFAEHGSDDEGPPSDREPDREAQAQSQARAGSSKSTDDSDSLQATGSRSRYGRVAAQVRVRV</sequence>
<feature type="compositionally biased region" description="Polar residues" evidence="1">
    <location>
        <begin position="1"/>
        <end position="11"/>
    </location>
</feature>
<keyword evidence="3" id="KW-1185">Reference proteome</keyword>
<accession>A0A4Y9YPU9</accession>
<comment type="caution">
    <text evidence="2">The sequence shown here is derived from an EMBL/GenBank/DDBJ whole genome shotgun (WGS) entry which is preliminary data.</text>
</comment>
<dbReference type="Proteomes" id="UP000298327">
    <property type="component" value="Unassembled WGS sequence"/>
</dbReference>
<dbReference type="EMBL" id="SEOQ01000372">
    <property type="protein sequence ID" value="TFY64464.1"/>
    <property type="molecule type" value="Genomic_DNA"/>
</dbReference>
<feature type="compositionally biased region" description="Low complexity" evidence="1">
    <location>
        <begin position="50"/>
        <end position="61"/>
    </location>
</feature>
<evidence type="ECO:0000256" key="1">
    <source>
        <dbReference type="SAM" id="MobiDB-lite"/>
    </source>
</evidence>
<dbReference type="AlphaFoldDB" id="A0A4Y9YPU9"/>
<organism evidence="2 3">
    <name type="scientific">Dentipellis fragilis</name>
    <dbReference type="NCBI Taxonomy" id="205917"/>
    <lineage>
        <taxon>Eukaryota</taxon>
        <taxon>Fungi</taxon>
        <taxon>Dikarya</taxon>
        <taxon>Basidiomycota</taxon>
        <taxon>Agaricomycotina</taxon>
        <taxon>Agaricomycetes</taxon>
        <taxon>Russulales</taxon>
        <taxon>Hericiaceae</taxon>
        <taxon>Dentipellis</taxon>
    </lineage>
</organism>
<reference evidence="2 3" key="1">
    <citation type="submission" date="2019-02" db="EMBL/GenBank/DDBJ databases">
        <title>Genome sequencing of the rare red list fungi Dentipellis fragilis.</title>
        <authorList>
            <person name="Buettner E."/>
            <person name="Kellner H."/>
        </authorList>
    </citation>
    <scope>NUCLEOTIDE SEQUENCE [LARGE SCALE GENOMIC DNA]</scope>
    <source>
        <strain evidence="2 3">DSM 105465</strain>
    </source>
</reference>
<protein>
    <submittedName>
        <fullName evidence="2">Uncharacterized protein</fullName>
    </submittedName>
</protein>
<name>A0A4Y9YPU9_9AGAM</name>
<evidence type="ECO:0000313" key="3">
    <source>
        <dbReference type="Proteomes" id="UP000298327"/>
    </source>
</evidence>
<feature type="region of interest" description="Disordered" evidence="1">
    <location>
        <begin position="1"/>
        <end position="89"/>
    </location>
</feature>